<dbReference type="InterPro" id="IPR000014">
    <property type="entry name" value="PAS"/>
</dbReference>
<dbReference type="PRINTS" id="PR00344">
    <property type="entry name" value="BCTRLSENSOR"/>
</dbReference>
<dbReference type="GO" id="GO:0000155">
    <property type="term" value="F:phosphorelay sensor kinase activity"/>
    <property type="evidence" value="ECO:0007669"/>
    <property type="project" value="InterPro"/>
</dbReference>
<dbReference type="Pfam" id="PF00072">
    <property type="entry name" value="Response_reg"/>
    <property type="match status" value="1"/>
</dbReference>
<dbReference type="FunFam" id="3.30.565.10:FF:000010">
    <property type="entry name" value="Sensor histidine kinase RcsC"/>
    <property type="match status" value="1"/>
</dbReference>
<dbReference type="SMART" id="SM00091">
    <property type="entry name" value="PAS"/>
    <property type="match status" value="2"/>
</dbReference>
<evidence type="ECO:0000256" key="19">
    <source>
        <dbReference type="SAM" id="Phobius"/>
    </source>
</evidence>
<comment type="caution">
    <text evidence="24">The sequence shown here is derived from an EMBL/GenBank/DDBJ whole genome shotgun (WGS) entry which is preliminary data.</text>
</comment>
<keyword evidence="8" id="KW-0547">Nucleotide-binding</keyword>
<dbReference type="SUPFAM" id="SSF52172">
    <property type="entry name" value="CheY-like"/>
    <property type="match status" value="1"/>
</dbReference>
<comment type="subunit">
    <text evidence="15">At low DSF concentrations, interacts with RpfF.</text>
</comment>
<dbReference type="Pfam" id="PF01627">
    <property type="entry name" value="Hpt"/>
    <property type="match status" value="1"/>
</dbReference>
<dbReference type="Pfam" id="PF00512">
    <property type="entry name" value="HisKA"/>
    <property type="match status" value="1"/>
</dbReference>
<dbReference type="Gene3D" id="3.40.50.2300">
    <property type="match status" value="1"/>
</dbReference>
<evidence type="ECO:0000256" key="4">
    <source>
        <dbReference type="ARBA" id="ARBA00022475"/>
    </source>
</evidence>
<dbReference type="SUPFAM" id="SSF158472">
    <property type="entry name" value="HAMP domain-like"/>
    <property type="match status" value="1"/>
</dbReference>
<evidence type="ECO:0000256" key="17">
    <source>
        <dbReference type="PROSITE-ProRule" id="PRU00110"/>
    </source>
</evidence>
<feature type="transmembrane region" description="Helical" evidence="19">
    <location>
        <begin position="287"/>
        <end position="307"/>
    </location>
</feature>
<evidence type="ECO:0000256" key="12">
    <source>
        <dbReference type="ARBA" id="ARBA00022989"/>
    </source>
</evidence>
<evidence type="ECO:0000256" key="8">
    <source>
        <dbReference type="ARBA" id="ARBA00022741"/>
    </source>
</evidence>
<evidence type="ECO:0000259" key="23">
    <source>
        <dbReference type="PROSITE" id="PS50894"/>
    </source>
</evidence>
<dbReference type="CDD" id="cd16922">
    <property type="entry name" value="HATPase_EvgS-ArcB-TorS-like"/>
    <property type="match status" value="1"/>
</dbReference>
<evidence type="ECO:0000259" key="20">
    <source>
        <dbReference type="PROSITE" id="PS50109"/>
    </source>
</evidence>
<sequence>MKLTTKVVLTVISTLSMLMAAMGYLLVSSTKQDMSERLFNEMTIDSKYALNALNNSIENNVAIAQVIARNRDIAKALDLLENRGINQILNDQLEVYPFINYILVLDEENTVFATTTRDHQGKKINGEKLLLESVHSHPMYKESDGTKTVIGEVMLDPYLPELGLDQHLSQWFIAHIQVRGKILGKVVISANWTEIAYNLLSEVTRSITSAGRPLELLLLTDIQDKIYASYSQMGALPPRYQTGQIYQPEEQHLITSQPLARTNAVIKAIVVYNKDSAFQPIYESNHFVLFSFFVGSVVIAIVIVILLRNLVLHRLAVLHQAANQIGQGDLNVNIPNLGTDELAQLGNAINGMVNGLQAKTTSIERLNEEIFARKAALKEKEIKDIQLAEANKYIRGISDNAPQLFSYVDKDLHYRFVNKAYQDWFGIPESEILNQHVKIVLGETIFNEVYPFVQQALEGNKNQFESHMSVGIGQEKHIRATYIPDIVDDEVAGIFVSVEDITNIKESEIKLKATLSLMETILHSADNGLLVTDRHGNYLKMNQQFCAMWQLPNQYLDEGGSLSFISHVRDQLVDPASFTLSPEQLSSGSLERSFDTLDLRNGRVIERISHPMLQEGALVGRVWSFRDITDQIEHEKTIVDAKNKAEEAAVAKSEFLANMSHEIRTPMNGVLGMLELLSQTALEEEQVRQLGLAMSSAKSLLTIINDILDFSKIDAGKLDLEEVNFDLLELIEHIKEIHQLKATQKALLFDIDTQGISTQKVKGDPTRLSQILNNLTSNAFKFTSEGSVNVKAWVDTQNEETLQLHCSIKDTGIGIKQEQLAGLFDAFTQADTSTTRKFGGTGLGLSITRQLCRLMDGEIRVESHWGKGSTFHFSVVLRHGEITEETTDTHNNNEVPDENLHATSKESRMQNLSENRILLVEDNDINQIVAQGMLENIGIQSDIAGNGIEALEALNHPASAYQLILMDCQMPEMDGYEATMAIRDGEGGKQYRGIPIIAMTANAMKGDMEKCLAAGMSDYISKPVNPDSLEAVLSKWLSHASSLTCTEESSEPDMDEKDAELGRVWDKSDAMERVYHDDMALNVVISAFVEEAPDQIEQLIEAISADNVEDIKIHSHTLKGTSSLIGAQRFSSVMDEIEQHVKTENSAPNAAIISRISSQQELLFTKLNQYLN</sequence>
<evidence type="ECO:0000313" key="25">
    <source>
        <dbReference type="Proteomes" id="UP000018211"/>
    </source>
</evidence>
<keyword evidence="12 19" id="KW-1133">Transmembrane helix</keyword>
<dbReference type="PROSITE" id="PS50894">
    <property type="entry name" value="HPT"/>
    <property type="match status" value="1"/>
</dbReference>
<accession>A0AAV2VMN1</accession>
<keyword evidence="14 19" id="KW-0472">Membrane</keyword>
<dbReference type="SUPFAM" id="SSF55785">
    <property type="entry name" value="PYP-like sensor domain (PAS domain)"/>
    <property type="match status" value="2"/>
</dbReference>
<evidence type="ECO:0000256" key="18">
    <source>
        <dbReference type="PROSITE-ProRule" id="PRU00169"/>
    </source>
</evidence>
<dbReference type="GO" id="GO:0005524">
    <property type="term" value="F:ATP binding"/>
    <property type="evidence" value="ECO:0007669"/>
    <property type="project" value="UniProtKB-KW"/>
</dbReference>
<feature type="domain" description="Response regulatory" evidence="21">
    <location>
        <begin position="916"/>
        <end position="1037"/>
    </location>
</feature>
<dbReference type="GO" id="GO:0005886">
    <property type="term" value="C:plasma membrane"/>
    <property type="evidence" value="ECO:0007669"/>
    <property type="project" value="UniProtKB-SubCell"/>
</dbReference>
<dbReference type="SMART" id="SM00448">
    <property type="entry name" value="REC"/>
    <property type="match status" value="1"/>
</dbReference>
<reference evidence="24 25" key="1">
    <citation type="journal article" date="2013" name="ISME J.">
        <title>Comparative genomics of pathogenic lineages of Vibrio nigripulchritudo identifies virulence-associated traits.</title>
        <authorList>
            <person name="Goudenege D."/>
            <person name="Labreuche Y."/>
            <person name="Krin E."/>
            <person name="Ansquer D."/>
            <person name="Mangenot S."/>
            <person name="Calteau A."/>
            <person name="Medigue C."/>
            <person name="Mazel D."/>
            <person name="Polz M.F."/>
            <person name="Le Roux F."/>
        </authorList>
    </citation>
    <scope>NUCLEOTIDE SEQUENCE [LARGE SCALE GENOMIC DNA]</scope>
    <source>
        <strain evidence="24 25">SOn1</strain>
    </source>
</reference>
<evidence type="ECO:0000259" key="22">
    <source>
        <dbReference type="PROSITE" id="PS50885"/>
    </source>
</evidence>
<dbReference type="InterPro" id="IPR003660">
    <property type="entry name" value="HAMP_dom"/>
</dbReference>
<dbReference type="InterPro" id="IPR036641">
    <property type="entry name" value="HPT_dom_sf"/>
</dbReference>
<dbReference type="Pfam" id="PF12860">
    <property type="entry name" value="PAS_7"/>
    <property type="match status" value="1"/>
</dbReference>
<dbReference type="Pfam" id="PF02518">
    <property type="entry name" value="HATPase_c"/>
    <property type="match status" value="1"/>
</dbReference>
<dbReference type="SMART" id="SM00388">
    <property type="entry name" value="HisKA"/>
    <property type="match status" value="1"/>
</dbReference>
<evidence type="ECO:0000256" key="16">
    <source>
        <dbReference type="ARBA" id="ARBA00068150"/>
    </source>
</evidence>
<evidence type="ECO:0000256" key="9">
    <source>
        <dbReference type="ARBA" id="ARBA00022777"/>
    </source>
</evidence>
<proteinExistence type="predicted"/>
<dbReference type="PROSITE" id="PS50885">
    <property type="entry name" value="HAMP"/>
    <property type="match status" value="1"/>
</dbReference>
<comment type="subcellular location">
    <subcellularLocation>
        <location evidence="2">Cell membrane</location>
        <topology evidence="2">Multi-pass membrane protein</topology>
    </subcellularLocation>
</comment>
<keyword evidence="6" id="KW-0808">Transferase</keyword>
<dbReference type="PANTHER" id="PTHR45339">
    <property type="entry name" value="HYBRID SIGNAL TRANSDUCTION HISTIDINE KINASE J"/>
    <property type="match status" value="1"/>
</dbReference>
<dbReference type="Gene3D" id="3.30.450.20">
    <property type="entry name" value="PAS domain"/>
    <property type="match status" value="2"/>
</dbReference>
<dbReference type="Gene3D" id="6.10.340.10">
    <property type="match status" value="1"/>
</dbReference>
<dbReference type="FunFam" id="1.10.287.130:FF:000002">
    <property type="entry name" value="Two-component osmosensing histidine kinase"/>
    <property type="match status" value="1"/>
</dbReference>
<evidence type="ECO:0000256" key="1">
    <source>
        <dbReference type="ARBA" id="ARBA00000085"/>
    </source>
</evidence>
<evidence type="ECO:0000256" key="15">
    <source>
        <dbReference type="ARBA" id="ARBA00064003"/>
    </source>
</evidence>
<comment type="catalytic activity">
    <reaction evidence="1">
        <text>ATP + protein L-histidine = ADP + protein N-phospho-L-histidine.</text>
        <dbReference type="EC" id="2.7.13.3"/>
    </reaction>
</comment>
<evidence type="ECO:0000259" key="21">
    <source>
        <dbReference type="PROSITE" id="PS50110"/>
    </source>
</evidence>
<dbReference type="PANTHER" id="PTHR45339:SF1">
    <property type="entry name" value="HYBRID SIGNAL TRANSDUCTION HISTIDINE KINASE J"/>
    <property type="match status" value="1"/>
</dbReference>
<evidence type="ECO:0000256" key="7">
    <source>
        <dbReference type="ARBA" id="ARBA00022692"/>
    </source>
</evidence>
<dbReference type="NCBIfam" id="TIGR00229">
    <property type="entry name" value="sensory_box"/>
    <property type="match status" value="1"/>
</dbReference>
<dbReference type="PROSITE" id="PS50109">
    <property type="entry name" value="HIS_KIN"/>
    <property type="match status" value="1"/>
</dbReference>
<dbReference type="Pfam" id="PF00672">
    <property type="entry name" value="HAMP"/>
    <property type="match status" value="1"/>
</dbReference>
<evidence type="ECO:0000256" key="2">
    <source>
        <dbReference type="ARBA" id="ARBA00004651"/>
    </source>
</evidence>
<dbReference type="SMART" id="SM00387">
    <property type="entry name" value="HATPase_c"/>
    <property type="match status" value="1"/>
</dbReference>
<dbReference type="InterPro" id="IPR013656">
    <property type="entry name" value="PAS_4"/>
</dbReference>
<keyword evidence="13" id="KW-0902">Two-component regulatory system</keyword>
<evidence type="ECO:0000313" key="24">
    <source>
        <dbReference type="EMBL" id="CCO45640.1"/>
    </source>
</evidence>
<dbReference type="AlphaFoldDB" id="A0AAV2VMN1"/>
<dbReference type="InterPro" id="IPR003594">
    <property type="entry name" value="HATPase_dom"/>
</dbReference>
<feature type="transmembrane region" description="Helical" evidence="19">
    <location>
        <begin position="6"/>
        <end position="27"/>
    </location>
</feature>
<dbReference type="SUPFAM" id="SSF47384">
    <property type="entry name" value="Homodimeric domain of signal transducing histidine kinase"/>
    <property type="match status" value="1"/>
</dbReference>
<dbReference type="InterPro" id="IPR008207">
    <property type="entry name" value="Sig_transdc_His_kin_Hpt_dom"/>
</dbReference>
<dbReference type="SUPFAM" id="SSF47226">
    <property type="entry name" value="Histidine-containing phosphotransfer domain, HPT domain"/>
    <property type="match status" value="1"/>
</dbReference>
<keyword evidence="4" id="KW-1003">Cell membrane</keyword>
<dbReference type="InterPro" id="IPR035965">
    <property type="entry name" value="PAS-like_dom_sf"/>
</dbReference>
<feature type="domain" description="HAMP" evidence="22">
    <location>
        <begin position="309"/>
        <end position="361"/>
    </location>
</feature>
<dbReference type="Gene3D" id="1.20.120.160">
    <property type="entry name" value="HPT domain"/>
    <property type="match status" value="1"/>
</dbReference>
<keyword evidence="7 19" id="KW-0812">Transmembrane</keyword>
<dbReference type="Gene3D" id="3.30.565.10">
    <property type="entry name" value="Histidine kinase-like ATPase, C-terminal domain"/>
    <property type="match status" value="1"/>
</dbReference>
<gene>
    <name evidence="24" type="ORF">VIBNISOn1_1540005</name>
</gene>
<keyword evidence="5 18" id="KW-0597">Phosphoprotein</keyword>
<dbReference type="InterPro" id="IPR036890">
    <property type="entry name" value="HATPase_C_sf"/>
</dbReference>
<dbReference type="CDD" id="cd06225">
    <property type="entry name" value="HAMP"/>
    <property type="match status" value="1"/>
</dbReference>
<dbReference type="EC" id="2.7.13.3" evidence="3"/>
<feature type="domain" description="Histidine kinase" evidence="20">
    <location>
        <begin position="658"/>
        <end position="879"/>
    </location>
</feature>
<dbReference type="InterPro" id="IPR036097">
    <property type="entry name" value="HisK_dim/P_sf"/>
</dbReference>
<dbReference type="RefSeq" id="WP_022611042.1">
    <property type="nucleotide sequence ID" value="NZ_LK391965.1"/>
</dbReference>
<evidence type="ECO:0000256" key="5">
    <source>
        <dbReference type="ARBA" id="ARBA00022553"/>
    </source>
</evidence>
<dbReference type="InterPro" id="IPR001789">
    <property type="entry name" value="Sig_transdc_resp-reg_receiver"/>
</dbReference>
<protein>
    <recommendedName>
        <fullName evidence="16">Sensory/regulatory protein RpfC</fullName>
        <ecNumber evidence="3">2.7.13.3</ecNumber>
    </recommendedName>
</protein>
<feature type="modified residue" description="Phosphohistidine" evidence="17">
    <location>
        <position position="1116"/>
    </location>
</feature>
<dbReference type="EMBL" id="CAOF01000062">
    <property type="protein sequence ID" value="CCO45640.1"/>
    <property type="molecule type" value="Genomic_DNA"/>
</dbReference>
<keyword evidence="9 24" id="KW-0418">Kinase</keyword>
<dbReference type="CDD" id="cd00130">
    <property type="entry name" value="PAS"/>
    <property type="match status" value="1"/>
</dbReference>
<dbReference type="Gene3D" id="1.10.287.130">
    <property type="match status" value="1"/>
</dbReference>
<dbReference type="InterPro" id="IPR003661">
    <property type="entry name" value="HisK_dim/P_dom"/>
</dbReference>
<dbReference type="GO" id="GO:0016787">
    <property type="term" value="F:hydrolase activity"/>
    <property type="evidence" value="ECO:0007669"/>
    <property type="project" value="UniProtKB-KW"/>
</dbReference>
<feature type="domain" description="HPt" evidence="23">
    <location>
        <begin position="1077"/>
        <end position="1170"/>
    </location>
</feature>
<feature type="modified residue" description="4-aspartylphosphate" evidence="18">
    <location>
        <position position="967"/>
    </location>
</feature>
<dbReference type="InterPro" id="IPR005467">
    <property type="entry name" value="His_kinase_dom"/>
</dbReference>
<evidence type="ECO:0000256" key="14">
    <source>
        <dbReference type="ARBA" id="ARBA00023136"/>
    </source>
</evidence>
<evidence type="ECO:0000256" key="13">
    <source>
        <dbReference type="ARBA" id="ARBA00023012"/>
    </source>
</evidence>
<evidence type="ECO:0000256" key="3">
    <source>
        <dbReference type="ARBA" id="ARBA00012438"/>
    </source>
</evidence>
<dbReference type="SUPFAM" id="SSF55874">
    <property type="entry name" value="ATPase domain of HSP90 chaperone/DNA topoisomerase II/histidine kinase"/>
    <property type="match status" value="1"/>
</dbReference>
<keyword evidence="10" id="KW-0378">Hydrolase</keyword>
<dbReference type="Pfam" id="PF08448">
    <property type="entry name" value="PAS_4"/>
    <property type="match status" value="1"/>
</dbReference>
<dbReference type="InterPro" id="IPR004358">
    <property type="entry name" value="Sig_transdc_His_kin-like_C"/>
</dbReference>
<evidence type="ECO:0000256" key="10">
    <source>
        <dbReference type="ARBA" id="ARBA00022801"/>
    </source>
</evidence>
<name>A0AAV2VMN1_9VIBR</name>
<dbReference type="Proteomes" id="UP000018211">
    <property type="component" value="Unassembled WGS sequence"/>
</dbReference>
<keyword evidence="11" id="KW-0067">ATP-binding</keyword>
<evidence type="ECO:0000256" key="6">
    <source>
        <dbReference type="ARBA" id="ARBA00022679"/>
    </source>
</evidence>
<evidence type="ECO:0000256" key="11">
    <source>
        <dbReference type="ARBA" id="ARBA00022840"/>
    </source>
</evidence>
<organism evidence="24 25">
    <name type="scientific">Vibrio nigripulchritudo SOn1</name>
    <dbReference type="NCBI Taxonomy" id="1238450"/>
    <lineage>
        <taxon>Bacteria</taxon>
        <taxon>Pseudomonadati</taxon>
        <taxon>Pseudomonadota</taxon>
        <taxon>Gammaproteobacteria</taxon>
        <taxon>Vibrionales</taxon>
        <taxon>Vibrionaceae</taxon>
        <taxon>Vibrio</taxon>
    </lineage>
</organism>
<dbReference type="InterPro" id="IPR011006">
    <property type="entry name" value="CheY-like_superfamily"/>
</dbReference>
<dbReference type="PROSITE" id="PS50110">
    <property type="entry name" value="RESPONSE_REGULATORY"/>
    <property type="match status" value="1"/>
</dbReference>
<dbReference type="CDD" id="cd00082">
    <property type="entry name" value="HisKA"/>
    <property type="match status" value="1"/>
</dbReference>
<dbReference type="SMART" id="SM00304">
    <property type="entry name" value="HAMP"/>
    <property type="match status" value="1"/>
</dbReference>
<dbReference type="CDD" id="cd17546">
    <property type="entry name" value="REC_hyHK_CKI1_RcsC-like"/>
    <property type="match status" value="1"/>
</dbReference>